<proteinExistence type="inferred from homology"/>
<dbReference type="UniPathway" id="UPA00031">
    <property type="reaction ID" value="UER00014"/>
</dbReference>
<keyword evidence="4 8" id="KW-0479">Metal-binding</keyword>
<dbReference type="STRING" id="398512.Bccel_4036"/>
<reference evidence="17" key="1">
    <citation type="submission" date="2015-07" db="EMBL/GenBank/DDBJ databases">
        <title>Near-Complete Genome Sequence of the Cellulolytic Bacterium Bacteroides (Pseudobacteroides) cellulosolvens ATCC 35603.</title>
        <authorList>
            <person name="Dassa B."/>
            <person name="Utturkar S.M."/>
            <person name="Klingeman D.M."/>
            <person name="Hurt R.A."/>
            <person name="Keller M."/>
            <person name="Xu J."/>
            <person name="Reddy Y.H.K."/>
            <person name="Borovok I."/>
            <person name="Grinberg I.R."/>
            <person name="Lamed R."/>
            <person name="Zhivin O."/>
            <person name="Bayer E.A."/>
            <person name="Brown S.D."/>
        </authorList>
    </citation>
    <scope>NUCLEOTIDE SEQUENCE [LARGE SCALE GENOMIC DNA]</scope>
    <source>
        <strain evidence="17">DSM 2933</strain>
    </source>
</reference>
<dbReference type="PRINTS" id="PR00083">
    <property type="entry name" value="HOLDHDRGNASE"/>
</dbReference>
<feature type="binding site" evidence="8 11">
    <location>
        <position position="192"/>
    </location>
    <ligand>
        <name>NAD(+)</name>
        <dbReference type="ChEBI" id="CHEBI:57540"/>
    </ligand>
</feature>
<evidence type="ECO:0000256" key="1">
    <source>
        <dbReference type="ARBA" id="ARBA00003850"/>
    </source>
</evidence>
<dbReference type="FunFam" id="3.40.50.1980:FF:000026">
    <property type="entry name" value="Histidinol dehydrogenase"/>
    <property type="match status" value="1"/>
</dbReference>
<feature type="binding site" evidence="8 12">
    <location>
        <position position="421"/>
    </location>
    <ligand>
        <name>substrate</name>
    </ligand>
</feature>
<evidence type="ECO:0000256" key="12">
    <source>
        <dbReference type="PIRSR" id="PIRSR000099-3"/>
    </source>
</evidence>
<feature type="binding site" evidence="8 12">
    <location>
        <position position="329"/>
    </location>
    <ligand>
        <name>substrate</name>
    </ligand>
</feature>
<dbReference type="OrthoDB" id="9805269at2"/>
<dbReference type="InterPro" id="IPR016161">
    <property type="entry name" value="Ald_DH/histidinol_DH"/>
</dbReference>
<comment type="function">
    <text evidence="1 8">Catalyzes the sequential NAD-dependent oxidations of L-histidinol to L-histidinaldehyde and then to L-histidine.</text>
</comment>
<sequence>MIRIIDSRKEDDKDLLKKLLDRSQLDESVVLQRVEEIVSNVRNKGNAAVFEYTKMFDKVYLTAENMRVTKEELDDAYNNVDNELIEVIRRAKANIEEYHVKQKEKSWFSTEKDGVILGQILRPLEIVGVYVPGGTAPLPSSVLMNVIPAKVAGVEKIVMATPPGKDGKINPVILVAANEAGADEIYKMGGAQAIAALAFGTESIPKVDKVTGPGNIYVNTAKRLVYGYCDIDMFAGPSEIMVVADKTANAKFVAADLLSQAEHDVLSASVLVTDSEKLAYEVKNEVERQTAYLGRKEIINKSIDDYGAIVIVNDMEKAIELVNQIAPEHLELCVEEPFGMVGEIKNAGAIFLGNYASEPLGDYFAGPNHVLPTSGTARFFSPLNVGEFIKKTSLISYSRKALSNVKDDVILFAESEGLSAHANAIRVRFEKGE</sequence>
<dbReference type="SUPFAM" id="SSF53720">
    <property type="entry name" value="ALDH-like"/>
    <property type="match status" value="1"/>
</dbReference>
<dbReference type="PATRIC" id="fig|398512.5.peg.4220"/>
<dbReference type="InterPro" id="IPR001692">
    <property type="entry name" value="Histidinol_DH_CS"/>
</dbReference>
<keyword evidence="6 8" id="KW-0560">Oxidoreductase</keyword>
<dbReference type="EC" id="1.1.1.23" evidence="3 8"/>
<dbReference type="AlphaFoldDB" id="A0A0L6JTM9"/>
<dbReference type="FunFam" id="3.40.50.1980:FF:000001">
    <property type="entry name" value="Histidinol dehydrogenase"/>
    <property type="match status" value="1"/>
</dbReference>
<feature type="binding site" evidence="8 13">
    <location>
        <position position="260"/>
    </location>
    <ligand>
        <name>Zn(2+)</name>
        <dbReference type="ChEBI" id="CHEBI:29105"/>
    </ligand>
</feature>
<dbReference type="InterPro" id="IPR022695">
    <property type="entry name" value="Histidinol_DH_monofunct"/>
</dbReference>
<keyword evidence="15" id="KW-0175">Coiled coil</keyword>
<dbReference type="GO" id="GO:0051287">
    <property type="term" value="F:NAD binding"/>
    <property type="evidence" value="ECO:0007669"/>
    <property type="project" value="InterPro"/>
</dbReference>
<evidence type="ECO:0000256" key="15">
    <source>
        <dbReference type="SAM" id="Coils"/>
    </source>
</evidence>
<protein>
    <recommendedName>
        <fullName evidence="3 8">Histidinol dehydrogenase</fullName>
        <shortName evidence="8">HDH</shortName>
        <ecNumber evidence="3 8">1.1.1.23</ecNumber>
    </recommendedName>
</protein>
<dbReference type="PANTHER" id="PTHR21256">
    <property type="entry name" value="HISTIDINOL DEHYDROGENASE HDH"/>
    <property type="match status" value="1"/>
</dbReference>
<dbReference type="NCBIfam" id="TIGR00069">
    <property type="entry name" value="hisD"/>
    <property type="match status" value="1"/>
</dbReference>
<dbReference type="HAMAP" id="MF_01024">
    <property type="entry name" value="HisD"/>
    <property type="match status" value="1"/>
</dbReference>
<evidence type="ECO:0000256" key="9">
    <source>
        <dbReference type="PIRNR" id="PIRNR000099"/>
    </source>
</evidence>
<dbReference type="GO" id="GO:0000105">
    <property type="term" value="P:L-histidine biosynthetic process"/>
    <property type="evidence" value="ECO:0007669"/>
    <property type="project" value="UniProtKB-UniRule"/>
</dbReference>
<comment type="catalytic activity">
    <reaction evidence="7 8">
        <text>L-histidinol + 2 NAD(+) + H2O = L-histidine + 2 NADH + 3 H(+)</text>
        <dbReference type="Rhea" id="RHEA:20641"/>
        <dbReference type="ChEBI" id="CHEBI:15377"/>
        <dbReference type="ChEBI" id="CHEBI:15378"/>
        <dbReference type="ChEBI" id="CHEBI:57540"/>
        <dbReference type="ChEBI" id="CHEBI:57595"/>
        <dbReference type="ChEBI" id="CHEBI:57699"/>
        <dbReference type="ChEBI" id="CHEBI:57945"/>
        <dbReference type="EC" id="1.1.1.23"/>
    </reaction>
</comment>
<evidence type="ECO:0000256" key="4">
    <source>
        <dbReference type="ARBA" id="ARBA00022723"/>
    </source>
</evidence>
<feature type="binding site" evidence="8 13">
    <location>
        <position position="362"/>
    </location>
    <ligand>
        <name>Zn(2+)</name>
        <dbReference type="ChEBI" id="CHEBI:29105"/>
    </ligand>
</feature>
<dbReference type="Gene3D" id="3.40.50.1980">
    <property type="entry name" value="Nitrogenase molybdenum iron protein domain"/>
    <property type="match status" value="2"/>
</dbReference>
<dbReference type="CDD" id="cd06572">
    <property type="entry name" value="Histidinol_dh"/>
    <property type="match status" value="1"/>
</dbReference>
<organism evidence="16 17">
    <name type="scientific">Pseudobacteroides cellulosolvens ATCC 35603 = DSM 2933</name>
    <dbReference type="NCBI Taxonomy" id="398512"/>
    <lineage>
        <taxon>Bacteria</taxon>
        <taxon>Bacillati</taxon>
        <taxon>Bacillota</taxon>
        <taxon>Clostridia</taxon>
        <taxon>Eubacteriales</taxon>
        <taxon>Oscillospiraceae</taxon>
        <taxon>Pseudobacteroides</taxon>
    </lineage>
</organism>
<evidence type="ECO:0000313" key="16">
    <source>
        <dbReference type="EMBL" id="KNY28762.1"/>
    </source>
</evidence>
<feature type="binding site" evidence="8 12">
    <location>
        <position position="416"/>
    </location>
    <ligand>
        <name>substrate</name>
    </ligand>
</feature>
<evidence type="ECO:0000256" key="14">
    <source>
        <dbReference type="RuleBase" id="RU004175"/>
    </source>
</evidence>
<feature type="binding site" evidence="8 12">
    <location>
        <position position="263"/>
    </location>
    <ligand>
        <name>substrate</name>
    </ligand>
</feature>
<feature type="binding site" evidence="8 13">
    <location>
        <position position="263"/>
    </location>
    <ligand>
        <name>Zn(2+)</name>
        <dbReference type="ChEBI" id="CHEBI:29105"/>
    </ligand>
</feature>
<dbReference type="PANTHER" id="PTHR21256:SF2">
    <property type="entry name" value="HISTIDINE BIOSYNTHESIS TRIFUNCTIONAL PROTEIN"/>
    <property type="match status" value="1"/>
</dbReference>
<evidence type="ECO:0000256" key="8">
    <source>
        <dbReference type="HAMAP-Rule" id="MF_01024"/>
    </source>
</evidence>
<keyword evidence="8" id="KW-0368">Histidine biosynthesis</keyword>
<comment type="caution">
    <text evidence="16">The sequence shown here is derived from an EMBL/GenBank/DDBJ whole genome shotgun (WGS) entry which is preliminary data.</text>
</comment>
<keyword evidence="8 11" id="KW-0520">NAD</keyword>
<dbReference type="eggNOG" id="COG0141">
    <property type="taxonomic scope" value="Bacteria"/>
</dbReference>
<dbReference type="PIRSF" id="PIRSF000099">
    <property type="entry name" value="Histidinol_dh"/>
    <property type="match status" value="1"/>
</dbReference>
<evidence type="ECO:0000256" key="10">
    <source>
        <dbReference type="PIRSR" id="PIRSR000099-1"/>
    </source>
</evidence>
<evidence type="ECO:0000256" key="11">
    <source>
        <dbReference type="PIRSR" id="PIRSR000099-2"/>
    </source>
</evidence>
<feature type="active site" description="Proton acceptor" evidence="8 10">
    <location>
        <position position="328"/>
    </location>
</feature>
<dbReference type="PROSITE" id="PS00611">
    <property type="entry name" value="HISOL_DEHYDROGENASE"/>
    <property type="match status" value="1"/>
</dbReference>
<feature type="binding site" evidence="8 12">
    <location>
        <position position="260"/>
    </location>
    <ligand>
        <name>substrate</name>
    </ligand>
</feature>
<evidence type="ECO:0000256" key="7">
    <source>
        <dbReference type="ARBA" id="ARBA00049489"/>
    </source>
</evidence>
<accession>A0A0L6JTM9</accession>
<dbReference type="GO" id="GO:0004399">
    <property type="term" value="F:histidinol dehydrogenase activity"/>
    <property type="evidence" value="ECO:0007669"/>
    <property type="project" value="UniProtKB-UniRule"/>
</dbReference>
<evidence type="ECO:0000256" key="3">
    <source>
        <dbReference type="ARBA" id="ARBA00012965"/>
    </source>
</evidence>
<comment type="similarity">
    <text evidence="2 8 9 14">Belongs to the histidinol dehydrogenase family.</text>
</comment>
<evidence type="ECO:0000256" key="13">
    <source>
        <dbReference type="PIRSR" id="PIRSR000099-4"/>
    </source>
</evidence>
<dbReference type="EMBL" id="LGTC01000001">
    <property type="protein sequence ID" value="KNY28762.1"/>
    <property type="molecule type" value="Genomic_DNA"/>
</dbReference>
<feature type="binding site" evidence="8 13">
    <location>
        <position position="421"/>
    </location>
    <ligand>
        <name>Zn(2+)</name>
        <dbReference type="ChEBI" id="CHEBI:29105"/>
    </ligand>
</feature>
<dbReference type="RefSeq" id="WP_036936286.1">
    <property type="nucleotide sequence ID" value="NZ_JQKC01000002.1"/>
</dbReference>
<feature type="binding site" evidence="8 12">
    <location>
        <position position="238"/>
    </location>
    <ligand>
        <name>substrate</name>
    </ligand>
</feature>
<feature type="binding site" evidence="8 11">
    <location>
        <position position="215"/>
    </location>
    <ligand>
        <name>NAD(+)</name>
        <dbReference type="ChEBI" id="CHEBI:57540"/>
    </ligand>
</feature>
<evidence type="ECO:0000256" key="5">
    <source>
        <dbReference type="ARBA" id="ARBA00022833"/>
    </source>
</evidence>
<feature type="active site" description="Proton acceptor" evidence="8 10">
    <location>
        <position position="329"/>
    </location>
</feature>
<keyword evidence="5 8" id="KW-0862">Zinc</keyword>
<dbReference type="GO" id="GO:0005829">
    <property type="term" value="C:cytosol"/>
    <property type="evidence" value="ECO:0007669"/>
    <property type="project" value="TreeGrafter"/>
</dbReference>
<feature type="binding site" evidence="8 12">
    <location>
        <position position="362"/>
    </location>
    <ligand>
        <name>substrate</name>
    </ligand>
</feature>
<dbReference type="Proteomes" id="UP000036923">
    <property type="component" value="Unassembled WGS sequence"/>
</dbReference>
<dbReference type="Gene3D" id="1.20.5.1300">
    <property type="match status" value="1"/>
</dbReference>
<keyword evidence="17" id="KW-1185">Reference proteome</keyword>
<evidence type="ECO:0000256" key="2">
    <source>
        <dbReference type="ARBA" id="ARBA00010178"/>
    </source>
</evidence>
<feature type="coiled-coil region" evidence="15">
    <location>
        <begin position="63"/>
        <end position="90"/>
    </location>
</feature>
<keyword evidence="8" id="KW-0028">Amino-acid biosynthesis</keyword>
<comment type="pathway">
    <text evidence="8">Amino-acid biosynthesis; L-histidine biosynthesis; L-histidine from 5-phospho-alpha-D-ribose 1-diphosphate: step 9/9.</text>
</comment>
<comment type="cofactor">
    <cofactor evidence="8 13">
        <name>Zn(2+)</name>
        <dbReference type="ChEBI" id="CHEBI:29105"/>
    </cofactor>
    <text evidence="8 13">Binds 1 zinc ion per subunit.</text>
</comment>
<name>A0A0L6JTM9_9FIRM</name>
<dbReference type="InterPro" id="IPR012131">
    <property type="entry name" value="Hstdl_DH"/>
</dbReference>
<gene>
    <name evidence="8" type="primary">hisD</name>
    <name evidence="16" type="ORF">Bccel_4036</name>
</gene>
<evidence type="ECO:0000256" key="6">
    <source>
        <dbReference type="ARBA" id="ARBA00023002"/>
    </source>
</evidence>
<feature type="binding site" evidence="8 11">
    <location>
        <position position="130"/>
    </location>
    <ligand>
        <name>NAD(+)</name>
        <dbReference type="ChEBI" id="CHEBI:57540"/>
    </ligand>
</feature>
<evidence type="ECO:0000313" key="17">
    <source>
        <dbReference type="Proteomes" id="UP000036923"/>
    </source>
</evidence>
<dbReference type="Pfam" id="PF00815">
    <property type="entry name" value="Histidinol_dh"/>
    <property type="match status" value="1"/>
</dbReference>
<dbReference type="GO" id="GO:0008270">
    <property type="term" value="F:zinc ion binding"/>
    <property type="evidence" value="ECO:0007669"/>
    <property type="project" value="UniProtKB-UniRule"/>
</dbReference>